<dbReference type="Proteomes" id="UP000237441">
    <property type="component" value="Unassembled WGS sequence"/>
</dbReference>
<dbReference type="InterPro" id="IPR011009">
    <property type="entry name" value="Kinase-like_dom_sf"/>
</dbReference>
<dbReference type="CDD" id="cd05120">
    <property type="entry name" value="APH_ChoK_like"/>
    <property type="match status" value="1"/>
</dbReference>
<name>A0A2S7XYJ8_BEABA</name>
<dbReference type="InterPro" id="IPR051678">
    <property type="entry name" value="AGP_Transferase"/>
</dbReference>
<accession>A0A2S7XYJ8</accession>
<evidence type="ECO:0000259" key="2">
    <source>
        <dbReference type="Pfam" id="PF01636"/>
    </source>
</evidence>
<proteinExistence type="predicted"/>
<protein>
    <recommendedName>
        <fullName evidence="2">Aminoglycoside phosphotransferase domain-containing protein</fullName>
    </recommendedName>
</protein>
<feature type="region of interest" description="Disordered" evidence="1">
    <location>
        <begin position="1"/>
        <end position="25"/>
    </location>
</feature>
<dbReference type="SUPFAM" id="SSF56112">
    <property type="entry name" value="Protein kinase-like (PK-like)"/>
    <property type="match status" value="1"/>
</dbReference>
<gene>
    <name evidence="3" type="ORF">BB8028_0001g10480</name>
</gene>
<organism evidence="3 4">
    <name type="scientific">Beauveria bassiana</name>
    <name type="common">White muscardine disease fungus</name>
    <name type="synonym">Tritirachium shiotae</name>
    <dbReference type="NCBI Taxonomy" id="176275"/>
    <lineage>
        <taxon>Eukaryota</taxon>
        <taxon>Fungi</taxon>
        <taxon>Dikarya</taxon>
        <taxon>Ascomycota</taxon>
        <taxon>Pezizomycotina</taxon>
        <taxon>Sordariomycetes</taxon>
        <taxon>Hypocreomycetidae</taxon>
        <taxon>Hypocreales</taxon>
        <taxon>Cordycipitaceae</taxon>
        <taxon>Beauveria</taxon>
    </lineage>
</organism>
<dbReference type="PANTHER" id="PTHR21310">
    <property type="entry name" value="AMINOGLYCOSIDE PHOSPHOTRANSFERASE-RELATED-RELATED"/>
    <property type="match status" value="1"/>
</dbReference>
<feature type="domain" description="Aminoglycoside phosphotransferase" evidence="2">
    <location>
        <begin position="112"/>
        <end position="288"/>
    </location>
</feature>
<evidence type="ECO:0000313" key="3">
    <source>
        <dbReference type="EMBL" id="PQK08977.1"/>
    </source>
</evidence>
<feature type="compositionally biased region" description="Polar residues" evidence="1">
    <location>
        <begin position="12"/>
        <end position="25"/>
    </location>
</feature>
<evidence type="ECO:0000313" key="4">
    <source>
        <dbReference type="Proteomes" id="UP000237441"/>
    </source>
</evidence>
<comment type="caution">
    <text evidence="3">The sequence shown here is derived from an EMBL/GenBank/DDBJ whole genome shotgun (WGS) entry which is preliminary data.</text>
</comment>
<evidence type="ECO:0000256" key="1">
    <source>
        <dbReference type="SAM" id="MobiDB-lite"/>
    </source>
</evidence>
<dbReference type="PANTHER" id="PTHR21310:SF58">
    <property type="entry name" value="AMINOGLYCOSIDE PHOSPHOTRANSFERASE DOMAIN-CONTAINING PROTEIN"/>
    <property type="match status" value="1"/>
</dbReference>
<dbReference type="InterPro" id="IPR002575">
    <property type="entry name" value="Aminoglycoside_PTrfase"/>
</dbReference>
<dbReference type="Pfam" id="PF01636">
    <property type="entry name" value="APH"/>
    <property type="match status" value="1"/>
</dbReference>
<dbReference type="EMBL" id="JRHA01000001">
    <property type="protein sequence ID" value="PQK08977.1"/>
    <property type="molecule type" value="Genomic_DNA"/>
</dbReference>
<sequence length="323" mass="36514">MAAQRDNLSPWPLNSATTTFGQSRPSILSMPPSPFSIIVRAFLEPLARLTGAMRRLFAFIWKPKKADGSDASKAEEALEPGTKILLLGLMRKVVLLEPSNTVVKSGRYLDPAEAEGLKVANEANIPSPRLHNVIRQPRQLEISMDYVPGQTLEELWPNMSADEKKSAATQLREIIEQMQAIEPPPNYIGRCSGTGVRDTRARMTYDGPVCKDETEFNEYLISSLFPPIPPVLKSSFRDHLRTGHRIVFTHGDLAPRNIMMQDGKISGIVDWEESGWYPEYWELIKFIERPAKADWKQYAEIIFPKQYPTELLAYTAISKWRAG</sequence>
<dbReference type="AlphaFoldDB" id="A0A2S7XYJ8"/>
<dbReference type="OrthoDB" id="4870707at2759"/>
<reference evidence="3 4" key="1">
    <citation type="submission" date="2016-07" db="EMBL/GenBank/DDBJ databases">
        <title>Comparative genomics of the entomopathogenic fungus Beauveria bassiana.</title>
        <authorList>
            <person name="Valero Jimenez C.A."/>
            <person name="Zwaan B.J."/>
            <person name="Van Kan J.A."/>
            <person name="Takken W."/>
            <person name="Debets A.J."/>
            <person name="Schoustra S.E."/>
            <person name="Koenraadt C.J."/>
        </authorList>
    </citation>
    <scope>NUCLEOTIDE SEQUENCE [LARGE SCALE GENOMIC DNA]</scope>
    <source>
        <strain evidence="3 4">ARSEF 8028</strain>
    </source>
</reference>
<dbReference type="Gene3D" id="3.90.1200.10">
    <property type="match status" value="1"/>
</dbReference>